<dbReference type="Pfam" id="PF00535">
    <property type="entry name" value="Glycos_transf_2"/>
    <property type="match status" value="1"/>
</dbReference>
<sequence length="599" mass="65117">MYGLDGRHAYTRWVAAYDVLSASDRTAIRECVAGMPGGILFSLMLTATEAGSTGPGDHPQRALASLQAQLFPHWEVLATAAALSGEVDRRHVALPAGDGDPLRLYNEALARARGRYVVLLPPGAVLAEHALFVLAHALLAEPELELVFTDEDRLDRAGERHSPRFKTAWDPDRMLGCDAVGHLAALRTETVRALGGMRPAPGKRRPAAEAELAHYDLVLRLGEAVPPSRIGHLPAVLCHRLDAADPGWDAAAARDIVRRHLEETGVAGATVEPAPLSPACSRVLRPLPRPAPAVSVIVPTRDAATLLARCAEGVLARTDYAPLELLLVDNDSRDPEALALLARLAEDPRVRVLPFSGPFNFAAMNNAAVREARGEVVVLLNNDTEVIEPDWLTELVALAARPEIGAVGAKLLYADGRVQHCGITLGPDWSLIHQLRLSGRFDAGPNRELAVTRSVSAVTAACLACRRAVYLEAGGLDEENLKVAFNDVDFCLRLGDRGYRILVTPFAELLHLESVSRGYDLTPAKQAENARETRNFRRIWDPVLDTDPYHNANLVFRWEDTVLATPPRWPRPWHAPWRDTMAGRPPALSGRAAVRPPGV</sequence>
<gene>
    <name evidence="2" type="ORF">M0638_05660</name>
</gene>
<dbReference type="Proteomes" id="UP001139516">
    <property type="component" value="Unassembled WGS sequence"/>
</dbReference>
<dbReference type="RefSeq" id="WP_248665987.1">
    <property type="nucleotide sequence ID" value="NZ_JALPRX010000019.1"/>
</dbReference>
<reference evidence="2" key="1">
    <citation type="submission" date="2022-04" db="EMBL/GenBank/DDBJ databases">
        <title>Roseomonas acroporae sp. nov., isolated from coral Acropora digitifera.</title>
        <authorList>
            <person name="Sun H."/>
        </authorList>
    </citation>
    <scope>NUCLEOTIDE SEQUENCE</scope>
    <source>
        <strain evidence="2">NAR14</strain>
    </source>
</reference>
<keyword evidence="3" id="KW-1185">Reference proteome</keyword>
<dbReference type="InterPro" id="IPR029044">
    <property type="entry name" value="Nucleotide-diphossugar_trans"/>
</dbReference>
<comment type="caution">
    <text evidence="2">The sequence shown here is derived from an EMBL/GenBank/DDBJ whole genome shotgun (WGS) entry which is preliminary data.</text>
</comment>
<evidence type="ECO:0000259" key="1">
    <source>
        <dbReference type="Pfam" id="PF00535"/>
    </source>
</evidence>
<feature type="domain" description="Glycosyltransferase 2-like" evidence="1">
    <location>
        <begin position="295"/>
        <end position="416"/>
    </location>
</feature>
<organism evidence="2 3">
    <name type="scientific">Roseomonas acroporae</name>
    <dbReference type="NCBI Taxonomy" id="2937791"/>
    <lineage>
        <taxon>Bacteria</taxon>
        <taxon>Pseudomonadati</taxon>
        <taxon>Pseudomonadota</taxon>
        <taxon>Alphaproteobacteria</taxon>
        <taxon>Acetobacterales</taxon>
        <taxon>Roseomonadaceae</taxon>
        <taxon>Roseomonas</taxon>
    </lineage>
</organism>
<dbReference type="PANTHER" id="PTHR43179:SF7">
    <property type="entry name" value="RHAMNOSYLTRANSFERASE WBBL"/>
    <property type="match status" value="1"/>
</dbReference>
<evidence type="ECO:0000313" key="3">
    <source>
        <dbReference type="Proteomes" id="UP001139516"/>
    </source>
</evidence>
<dbReference type="InterPro" id="IPR001173">
    <property type="entry name" value="Glyco_trans_2-like"/>
</dbReference>
<name>A0A9X2BUB0_9PROT</name>
<proteinExistence type="predicted"/>
<dbReference type="Gene3D" id="3.90.550.10">
    <property type="entry name" value="Spore Coat Polysaccharide Biosynthesis Protein SpsA, Chain A"/>
    <property type="match status" value="2"/>
</dbReference>
<dbReference type="CDD" id="cd04186">
    <property type="entry name" value="GT_2_like_c"/>
    <property type="match status" value="1"/>
</dbReference>
<dbReference type="EMBL" id="JALPRX010000019">
    <property type="protein sequence ID" value="MCK8783866.1"/>
    <property type="molecule type" value="Genomic_DNA"/>
</dbReference>
<dbReference type="AlphaFoldDB" id="A0A9X2BUB0"/>
<evidence type="ECO:0000313" key="2">
    <source>
        <dbReference type="EMBL" id="MCK8783866.1"/>
    </source>
</evidence>
<dbReference type="PANTHER" id="PTHR43179">
    <property type="entry name" value="RHAMNOSYLTRANSFERASE WBBL"/>
    <property type="match status" value="1"/>
</dbReference>
<protein>
    <submittedName>
        <fullName evidence="2">Glycosyltransferase family 2 protein</fullName>
    </submittedName>
</protein>
<dbReference type="SUPFAM" id="SSF53448">
    <property type="entry name" value="Nucleotide-diphospho-sugar transferases"/>
    <property type="match status" value="2"/>
</dbReference>
<accession>A0A9X2BUB0</accession>